<dbReference type="EMBL" id="CAJRGZ010000023">
    <property type="protein sequence ID" value="CAG5177777.1"/>
    <property type="molecule type" value="Genomic_DNA"/>
</dbReference>
<evidence type="ECO:0000313" key="6">
    <source>
        <dbReference type="Proteomes" id="UP000676310"/>
    </source>
</evidence>
<protein>
    <recommendedName>
        <fullName evidence="4">LysM domain-containing protein</fullName>
    </recommendedName>
</protein>
<dbReference type="Proteomes" id="UP000676310">
    <property type="component" value="Unassembled WGS sequence"/>
</dbReference>
<accession>A0A8J2N8X4</accession>
<dbReference type="CDD" id="cd00118">
    <property type="entry name" value="LysM"/>
    <property type="match status" value="1"/>
</dbReference>
<evidence type="ECO:0000256" key="2">
    <source>
        <dbReference type="ARBA" id="ARBA00022729"/>
    </source>
</evidence>
<dbReference type="InterPro" id="IPR052210">
    <property type="entry name" value="LysM1-like"/>
</dbReference>
<dbReference type="GeneID" id="67020476"/>
<keyword evidence="6" id="KW-1185">Reference proteome</keyword>
<comment type="caution">
    <text evidence="5">The sequence shown here is derived from an EMBL/GenBank/DDBJ whole genome shotgun (WGS) entry which is preliminary data.</text>
</comment>
<dbReference type="OrthoDB" id="2281372at2759"/>
<keyword evidence="3" id="KW-0843">Virulence</keyword>
<dbReference type="Pfam" id="PF01476">
    <property type="entry name" value="LysM"/>
    <property type="match status" value="1"/>
</dbReference>
<name>A0A8J2N8X4_9PLEO</name>
<dbReference type="InterPro" id="IPR036779">
    <property type="entry name" value="LysM_dom_sf"/>
</dbReference>
<keyword evidence="2" id="KW-0732">Signal</keyword>
<organism evidence="5 6">
    <name type="scientific">Alternaria atra</name>
    <dbReference type="NCBI Taxonomy" id="119953"/>
    <lineage>
        <taxon>Eukaryota</taxon>
        <taxon>Fungi</taxon>
        <taxon>Dikarya</taxon>
        <taxon>Ascomycota</taxon>
        <taxon>Pezizomycotina</taxon>
        <taxon>Dothideomycetes</taxon>
        <taxon>Pleosporomycetidae</taxon>
        <taxon>Pleosporales</taxon>
        <taxon>Pleosporineae</taxon>
        <taxon>Pleosporaceae</taxon>
        <taxon>Alternaria</taxon>
        <taxon>Alternaria sect. Ulocladioides</taxon>
    </lineage>
</organism>
<reference evidence="5" key="1">
    <citation type="submission" date="2021-05" db="EMBL/GenBank/DDBJ databases">
        <authorList>
            <person name="Stam R."/>
        </authorList>
    </citation>
    <scope>NUCLEOTIDE SEQUENCE</scope>
    <source>
        <strain evidence="5">CS162</strain>
    </source>
</reference>
<dbReference type="SUPFAM" id="SSF54106">
    <property type="entry name" value="LysM domain"/>
    <property type="match status" value="2"/>
</dbReference>
<evidence type="ECO:0000259" key="4">
    <source>
        <dbReference type="PROSITE" id="PS51782"/>
    </source>
</evidence>
<evidence type="ECO:0000256" key="3">
    <source>
        <dbReference type="ARBA" id="ARBA00023026"/>
    </source>
</evidence>
<dbReference type="PANTHER" id="PTHR34997:SF2">
    <property type="entry name" value="LYSM DOMAIN-CONTAINING PROTEIN-RELATED"/>
    <property type="match status" value="1"/>
</dbReference>
<dbReference type="AlphaFoldDB" id="A0A8J2N8X4"/>
<dbReference type="PANTHER" id="PTHR34997">
    <property type="entry name" value="AM15"/>
    <property type="match status" value="1"/>
</dbReference>
<dbReference type="Gene3D" id="3.10.350.10">
    <property type="entry name" value="LysM domain"/>
    <property type="match status" value="2"/>
</dbReference>
<dbReference type="PROSITE" id="PS51782">
    <property type="entry name" value="LYSM"/>
    <property type="match status" value="1"/>
</dbReference>
<evidence type="ECO:0000313" key="5">
    <source>
        <dbReference type="EMBL" id="CAG5177777.1"/>
    </source>
</evidence>
<proteinExistence type="predicted"/>
<dbReference type="RefSeq" id="XP_043171938.1">
    <property type="nucleotide sequence ID" value="XM_043316003.1"/>
</dbReference>
<dbReference type="GO" id="GO:0008061">
    <property type="term" value="F:chitin binding"/>
    <property type="evidence" value="ECO:0007669"/>
    <property type="project" value="UniProtKB-KW"/>
</dbReference>
<feature type="domain" description="LysM" evidence="4">
    <location>
        <begin position="32"/>
        <end position="78"/>
    </location>
</feature>
<evidence type="ECO:0000256" key="1">
    <source>
        <dbReference type="ARBA" id="ARBA00022669"/>
    </source>
</evidence>
<sequence length="159" mass="17320">MQSKQLMPILTYHSPGTIPSPLQPGIVSNCDEFYLVKPGDICVDIASAKDIPLEDFLAWNPQAGDTCANLLADAYACISVTGHTPTPTKPSNGIETPRPIQDGMVDNCNKFHFVESGETCPAIQEEYEVSLEDLVKWSEYPRVLNTALKMMANVVCACA</sequence>
<dbReference type="InterPro" id="IPR018392">
    <property type="entry name" value="LysM"/>
</dbReference>
<gene>
    <name evidence="5" type="ORF">ALTATR162_LOCUS8373</name>
</gene>
<keyword evidence="1" id="KW-0147">Chitin-binding</keyword>